<evidence type="ECO:0000313" key="9">
    <source>
        <dbReference type="Proteomes" id="UP001629536"/>
    </source>
</evidence>
<name>A0ABW9F5L1_9FIRM</name>
<dbReference type="InterPro" id="IPR001021">
    <property type="entry name" value="Ribosomal_bL25_long"/>
</dbReference>
<gene>
    <name evidence="5" type="primary">rplY</name>
    <name evidence="5" type="synonym">ctc</name>
    <name evidence="8" type="ORF">ABGF40_01125</name>
</gene>
<dbReference type="InterPro" id="IPR037121">
    <property type="entry name" value="Ribosomal_bL25_C"/>
</dbReference>
<dbReference type="InterPro" id="IPR020057">
    <property type="entry name" value="Ribosomal_bL25_b-dom"/>
</dbReference>
<dbReference type="Gene3D" id="2.170.120.20">
    <property type="entry name" value="Ribosomal protein L25, beta domain"/>
    <property type="match status" value="1"/>
</dbReference>
<evidence type="ECO:0000259" key="7">
    <source>
        <dbReference type="Pfam" id="PF14693"/>
    </source>
</evidence>
<keyword evidence="2 5" id="KW-0694">RNA-binding</keyword>
<evidence type="ECO:0000256" key="1">
    <source>
        <dbReference type="ARBA" id="ARBA00022730"/>
    </source>
</evidence>
<feature type="domain" description="Large ribosomal subunit protein bL25 L25" evidence="6">
    <location>
        <begin position="6"/>
        <end position="92"/>
    </location>
</feature>
<keyword evidence="4 5" id="KW-0687">Ribonucleoprotein</keyword>
<accession>A0ABW9F5L1</accession>
<keyword evidence="9" id="KW-1185">Reference proteome</keyword>
<dbReference type="RefSeq" id="WP_408104404.1">
    <property type="nucleotide sequence ID" value="NZ_JBFNFH010000001.1"/>
</dbReference>
<proteinExistence type="inferred from homology"/>
<dbReference type="CDD" id="cd00495">
    <property type="entry name" value="Ribosomal_L25_TL5_CTC"/>
    <property type="match status" value="1"/>
</dbReference>
<dbReference type="Pfam" id="PF14693">
    <property type="entry name" value="Ribosomal_TL5_C"/>
    <property type="match status" value="1"/>
</dbReference>
<dbReference type="InterPro" id="IPR020056">
    <property type="entry name" value="Rbsml_bL25/Gln-tRNA_synth_N"/>
</dbReference>
<organism evidence="8 9">
    <name type="scientific">Helcococcus bovis</name>
    <dbReference type="NCBI Taxonomy" id="3153252"/>
    <lineage>
        <taxon>Bacteria</taxon>
        <taxon>Bacillati</taxon>
        <taxon>Bacillota</taxon>
        <taxon>Tissierellia</taxon>
        <taxon>Tissierellales</taxon>
        <taxon>Peptoniphilaceae</taxon>
        <taxon>Helcococcus</taxon>
    </lineage>
</organism>
<dbReference type="Gene3D" id="2.40.240.10">
    <property type="entry name" value="Ribosomal Protein L25, Chain P"/>
    <property type="match status" value="1"/>
</dbReference>
<evidence type="ECO:0000256" key="3">
    <source>
        <dbReference type="ARBA" id="ARBA00022980"/>
    </source>
</evidence>
<dbReference type="Proteomes" id="UP001629536">
    <property type="component" value="Unassembled WGS sequence"/>
</dbReference>
<dbReference type="GO" id="GO:0005840">
    <property type="term" value="C:ribosome"/>
    <property type="evidence" value="ECO:0007669"/>
    <property type="project" value="UniProtKB-KW"/>
</dbReference>
<dbReference type="NCBIfam" id="NF004612">
    <property type="entry name" value="PRK05943.1"/>
    <property type="match status" value="1"/>
</dbReference>
<comment type="similarity">
    <text evidence="5">Belongs to the bacterial ribosomal protein bL25 family. CTC subfamily.</text>
</comment>
<dbReference type="NCBIfam" id="TIGR00731">
    <property type="entry name" value="bL25_bact_ctc"/>
    <property type="match status" value="1"/>
</dbReference>
<protein>
    <recommendedName>
        <fullName evidence="5">Large ribosomal subunit protein bL25</fullName>
    </recommendedName>
    <alternativeName>
        <fullName evidence="5">General stress protein CTC</fullName>
    </alternativeName>
</protein>
<dbReference type="HAMAP" id="MF_01334">
    <property type="entry name" value="Ribosomal_bL25_CTC"/>
    <property type="match status" value="1"/>
</dbReference>
<evidence type="ECO:0000256" key="5">
    <source>
        <dbReference type="HAMAP-Rule" id="MF_01334"/>
    </source>
</evidence>
<dbReference type="EMBL" id="JBFNFH010000001">
    <property type="protein sequence ID" value="MFM1524273.1"/>
    <property type="molecule type" value="Genomic_DNA"/>
</dbReference>
<evidence type="ECO:0000259" key="6">
    <source>
        <dbReference type="Pfam" id="PF01386"/>
    </source>
</evidence>
<dbReference type="PANTHER" id="PTHR33284:SF1">
    <property type="entry name" value="RIBOSOMAL PROTEIN L25_GLN-TRNA SYNTHETASE, ANTI-CODON-BINDING DOMAIN-CONTAINING PROTEIN"/>
    <property type="match status" value="1"/>
</dbReference>
<comment type="subunit">
    <text evidence="5">Part of the 50S ribosomal subunit; part of the 5S rRNA/L5/L18/L25 subcomplex. Contacts the 5S rRNA. Binds to the 5S rRNA independently of L5 and L18.</text>
</comment>
<keyword evidence="1 5" id="KW-0699">rRNA-binding</keyword>
<sequence length="207" mass="23483">MSTLKLNAELREGKGTAVSRKLRREELVPAQLYQREKENLNLQVVAKELDKIVSEAGTSTIITLVVNGEEKNVLIKDYQRHPFKNQYLHVDFLGVNMNETLRVSVPVVLLNRDEIRVQPSVLMQQLEEVEIETLPKDIPAEFTVDVQNMEYNDVFYVKDLDGINDGKITVLTDLEEVVCTLSEPQEEVLEDDAEVSAADVEVIGEEE</sequence>
<dbReference type="Pfam" id="PF01386">
    <property type="entry name" value="Ribosomal_L25p"/>
    <property type="match status" value="1"/>
</dbReference>
<evidence type="ECO:0000256" key="4">
    <source>
        <dbReference type="ARBA" id="ARBA00023274"/>
    </source>
</evidence>
<comment type="caution">
    <text evidence="8">The sequence shown here is derived from an EMBL/GenBank/DDBJ whole genome shotgun (WGS) entry which is preliminary data.</text>
</comment>
<comment type="function">
    <text evidence="5">This is one of the proteins that binds to the 5S RNA in the ribosome where it forms part of the central protuberance.</text>
</comment>
<evidence type="ECO:0000313" key="8">
    <source>
        <dbReference type="EMBL" id="MFM1524273.1"/>
    </source>
</evidence>
<keyword evidence="3 5" id="KW-0689">Ribosomal protein</keyword>
<reference evidence="8 9" key="1">
    <citation type="journal article" date="2024" name="Front. Microbiol.">
        <title>Pangenomic and biochemical analyses of Helcococcus ovis reveal widespread tetracycline resistance and a novel bacterial species, Helcococcus bovis.</title>
        <authorList>
            <person name="Cunha F."/>
            <person name="Zhai Y."/>
            <person name="Casaro S."/>
            <person name="Jones K.L."/>
            <person name="Hernandez M."/>
            <person name="Bisinotto R.S."/>
            <person name="Kariyawasam S."/>
            <person name="Brown M.B."/>
            <person name="Phillips A."/>
            <person name="Jeong K.C."/>
            <person name="Galvao K.N."/>
        </authorList>
    </citation>
    <scope>NUCLEOTIDE SEQUENCE [LARGE SCALE GENOMIC DNA]</scope>
    <source>
        <strain evidence="8 9">KG197</strain>
    </source>
</reference>
<dbReference type="SUPFAM" id="SSF50715">
    <property type="entry name" value="Ribosomal protein L25-like"/>
    <property type="match status" value="1"/>
</dbReference>
<feature type="domain" description="Large ribosomal subunit protein bL25 beta" evidence="7">
    <location>
        <begin position="101"/>
        <end position="185"/>
    </location>
</feature>
<dbReference type="PANTHER" id="PTHR33284">
    <property type="entry name" value="RIBOSOMAL PROTEIN L25/GLN-TRNA SYNTHETASE, ANTI-CODON-BINDING DOMAIN-CONTAINING PROTEIN"/>
    <property type="match status" value="1"/>
</dbReference>
<dbReference type="InterPro" id="IPR020930">
    <property type="entry name" value="Ribosomal_uL5_bac-type"/>
</dbReference>
<dbReference type="InterPro" id="IPR029751">
    <property type="entry name" value="Ribosomal_L25_dom"/>
</dbReference>
<dbReference type="InterPro" id="IPR011035">
    <property type="entry name" value="Ribosomal_bL25/Gln-tRNA_synth"/>
</dbReference>
<evidence type="ECO:0000256" key="2">
    <source>
        <dbReference type="ARBA" id="ARBA00022884"/>
    </source>
</evidence>